<feature type="domain" description="HTH cro/C1-type" evidence="2">
    <location>
        <begin position="20"/>
        <end position="74"/>
    </location>
</feature>
<dbReference type="InterPro" id="IPR001387">
    <property type="entry name" value="Cro/C1-type_HTH"/>
</dbReference>
<organism evidence="3 4">
    <name type="scientific">Microbispora catharanthi</name>
    <dbReference type="NCBI Taxonomy" id="1712871"/>
    <lineage>
        <taxon>Bacteria</taxon>
        <taxon>Bacillati</taxon>
        <taxon>Actinomycetota</taxon>
        <taxon>Actinomycetes</taxon>
        <taxon>Streptosporangiales</taxon>
        <taxon>Streptosporangiaceae</taxon>
        <taxon>Microbispora</taxon>
    </lineage>
</organism>
<dbReference type="SUPFAM" id="SSF47413">
    <property type="entry name" value="lambda repressor-like DNA-binding domains"/>
    <property type="match status" value="1"/>
</dbReference>
<gene>
    <name evidence="3" type="ORF">FH610_026555</name>
</gene>
<dbReference type="SMART" id="SM00530">
    <property type="entry name" value="HTH_XRE"/>
    <property type="match status" value="1"/>
</dbReference>
<keyword evidence="4" id="KW-1185">Reference proteome</keyword>
<dbReference type="Proteomes" id="UP000313066">
    <property type="component" value="Unassembled WGS sequence"/>
</dbReference>
<evidence type="ECO:0000256" key="1">
    <source>
        <dbReference type="ARBA" id="ARBA00007227"/>
    </source>
</evidence>
<dbReference type="PANTHER" id="PTHR43236">
    <property type="entry name" value="ANTITOXIN HIGA1"/>
    <property type="match status" value="1"/>
</dbReference>
<dbReference type="CDD" id="cd00093">
    <property type="entry name" value="HTH_XRE"/>
    <property type="match status" value="1"/>
</dbReference>
<comment type="similarity">
    <text evidence="1">Belongs to the short-chain fatty acyl-CoA assimilation regulator (ScfR) family.</text>
</comment>
<protein>
    <submittedName>
        <fullName evidence="3">Helix-turn-helix domain-containing protein</fullName>
    </submittedName>
</protein>
<dbReference type="Gene3D" id="1.10.260.40">
    <property type="entry name" value="lambda repressor-like DNA-binding domains"/>
    <property type="match status" value="1"/>
</dbReference>
<reference evidence="3 4" key="1">
    <citation type="submission" date="2019-10" db="EMBL/GenBank/DDBJ databases">
        <title>Nonomuraea sp. nov., isolated from Phyllanthus amarus.</title>
        <authorList>
            <person name="Klykleung N."/>
            <person name="Tanasupawat S."/>
        </authorList>
    </citation>
    <scope>NUCLEOTIDE SEQUENCE [LARGE SCALE GENOMIC DNA]</scope>
    <source>
        <strain evidence="3 4">CR1-09</strain>
    </source>
</reference>
<sequence>MCENRTMGIGGEWADMGDRVRECRLAADLSQDQLAAAVGLDRTMIAKIEAGVRRIDALELVRLSEALRVPLDFLLRPAQPIISRRAELTDDTIADVTRQSYRLELALSAWLADVRQLAELGDLVTPPVRRYPGTVDDMPGARSAARWVRDSLDLGTRPVDSLMTLCERMGQLVAVVATRGDGASLVDGDVAVAVVSSQGDPGRRRATAAHELGHLIVGDEYSADLGVHTSRAEREQVIDAFAAELLLPAGVVKERAGKSAAPIRDVLLMLAATYRTSWSLTVRQALEAGAVGREAAKELRRRNPTRAELMEAVGWTPQPDLESVRVPPSYAHAVFQALKKNLITTSRAIELMRGQVEEGDLPARDDWDIEP</sequence>
<dbReference type="PROSITE" id="PS50943">
    <property type="entry name" value="HTH_CROC1"/>
    <property type="match status" value="1"/>
</dbReference>
<dbReference type="Pfam" id="PF01381">
    <property type="entry name" value="HTH_3"/>
    <property type="match status" value="1"/>
</dbReference>
<name>A0A5N6BNC3_9ACTN</name>
<comment type="caution">
    <text evidence="3">The sequence shown here is derived from an EMBL/GenBank/DDBJ whole genome shotgun (WGS) entry which is preliminary data.</text>
</comment>
<dbReference type="AlphaFoldDB" id="A0A5N6BNC3"/>
<accession>A0A5N6BNC3</accession>
<dbReference type="PANTHER" id="PTHR43236:SF1">
    <property type="entry name" value="BLL7220 PROTEIN"/>
    <property type="match status" value="1"/>
</dbReference>
<dbReference type="InterPro" id="IPR010982">
    <property type="entry name" value="Lambda_DNA-bd_dom_sf"/>
</dbReference>
<dbReference type="GO" id="GO:0003677">
    <property type="term" value="F:DNA binding"/>
    <property type="evidence" value="ECO:0007669"/>
    <property type="project" value="InterPro"/>
</dbReference>
<evidence type="ECO:0000259" key="2">
    <source>
        <dbReference type="PROSITE" id="PS50943"/>
    </source>
</evidence>
<dbReference type="InterPro" id="IPR052345">
    <property type="entry name" value="Rad_response_metalloprotease"/>
</dbReference>
<dbReference type="Pfam" id="PF06114">
    <property type="entry name" value="Peptidase_M78"/>
    <property type="match status" value="1"/>
</dbReference>
<dbReference type="Gene3D" id="1.10.10.2910">
    <property type="match status" value="1"/>
</dbReference>
<evidence type="ECO:0000313" key="4">
    <source>
        <dbReference type="Proteomes" id="UP000313066"/>
    </source>
</evidence>
<dbReference type="EMBL" id="VDMA02000015">
    <property type="protein sequence ID" value="KAB8181984.1"/>
    <property type="molecule type" value="Genomic_DNA"/>
</dbReference>
<proteinExistence type="inferred from homology"/>
<evidence type="ECO:0000313" key="3">
    <source>
        <dbReference type="EMBL" id="KAB8181984.1"/>
    </source>
</evidence>
<dbReference type="InterPro" id="IPR010359">
    <property type="entry name" value="IrrE_HExxH"/>
</dbReference>